<evidence type="ECO:0000259" key="1">
    <source>
        <dbReference type="Pfam" id="PF00534"/>
    </source>
</evidence>
<feature type="domain" description="Glycosyltransferase subfamily 4-like N-terminal" evidence="2">
    <location>
        <begin position="15"/>
        <end position="176"/>
    </location>
</feature>
<dbReference type="Pfam" id="PF00534">
    <property type="entry name" value="Glycos_transf_1"/>
    <property type="match status" value="1"/>
</dbReference>
<evidence type="ECO:0000313" key="3">
    <source>
        <dbReference type="EMBL" id="EHJ46137.1"/>
    </source>
</evidence>
<proteinExistence type="predicted"/>
<reference evidence="4" key="1">
    <citation type="journal article" date="2015" name="Genome Announc.">
        <title>High-Quality Draft Genome Sequence of Desulfovibrio carbinoliphilus FW-101-2B, an Organic Acid-Oxidizing Sulfate-Reducing Bacterium Isolated from Uranium(VI)-Contaminated Groundwater.</title>
        <authorList>
            <person name="Ramsay B.D."/>
            <person name="Hwang C."/>
            <person name="Woo H.L."/>
            <person name="Carroll S.L."/>
            <person name="Lucas S."/>
            <person name="Han J."/>
            <person name="Lapidus A.L."/>
            <person name="Cheng J.F."/>
            <person name="Goodwin L.A."/>
            <person name="Pitluck S."/>
            <person name="Peters L."/>
            <person name="Chertkov O."/>
            <person name="Held B."/>
            <person name="Detter J.C."/>
            <person name="Han C.S."/>
            <person name="Tapia R."/>
            <person name="Land M.L."/>
            <person name="Hauser L.J."/>
            <person name="Kyrpides N.C."/>
            <person name="Ivanova N.N."/>
            <person name="Mikhailova N."/>
            <person name="Pagani I."/>
            <person name="Woyke T."/>
            <person name="Arkin A.P."/>
            <person name="Dehal P."/>
            <person name="Chivian D."/>
            <person name="Criddle C.S."/>
            <person name="Wu W."/>
            <person name="Chakraborty R."/>
            <person name="Hazen T.C."/>
            <person name="Fields M.W."/>
        </authorList>
    </citation>
    <scope>NUCLEOTIDE SEQUENCE [LARGE SCALE GENOMIC DNA]</scope>
    <source>
        <strain evidence="4">FW-101-2B</strain>
    </source>
</reference>
<dbReference type="Gene3D" id="3.40.50.2000">
    <property type="entry name" value="Glycogen Phosphorylase B"/>
    <property type="match status" value="2"/>
</dbReference>
<sequence length="937" mass="101389">MKILHACKHFYPRVTGVTAHVEHLAREQVRAGHAVAVATWGEAAGEETRQGLSVLRARPGDREGLRRLMADFEPDVLHAHSVWDVSHAAARTARRLGRPYVVTAHGTWHLLAGTLAAGPWWERLRWGLWQRRVLWPRLLRGAGTVIALNAGEEADALAAGVPAGRLVRIPNAVDTDVFFPGEAGGGGEDTFPVLFVGAMEANKGILEVVAAAGLLRKSLPRARWLLCGDGPDLPRARRAAVAAGVGEVAHFLGRVDRSDMPALYRRAGLVVAPSRAEAFSTALLEAMATGLPCVGSRVGGTPEIIDHGGTGLLIPPNDARALADAVRWLAEHPREAGAMGRAGREKAGRRFAWPLVAGRIEQAYRLALAVFLACLLGLAWLGRPAEAARVFPADILAMVDPRTGQAVAGEDGQWREASAVWDGRTVRVAAARGEATAFQLVLVPDPGERLEDIRIIVDLPGGVSSRAYRAWHIWDVPEVAVPLGPDGAPFAIPAASPAERATTSGYAAFATVVELAVPRTAAAGAATGEVRVAWNGGGVALPLALTVLPLDLPRRPSFSLEMNSYGDYQKRLPAGPETFLRIHRLFRRFRATFTLVPYRHDGSPVEDFLVPPLASDGSPDFAAFDAVLSGLFDGTAFDDGEPVDHFVLPFATGWPAAWGTDRAAYARRNIGLRLALARHIRERGWCSTRFQEFHNENPEHGARVPWRLDEPVTALDMAGHDLFAGFNRTAGRVLAGPSPISYRIDISAWQPLRARLRRLAGRQVTDWSVSAEPAYLDREAVAFFRGLGAQWLVAYGELPGFAAGGQSTPWWRFPLLLARFEARGLDGYAQWQVDRWQERDMPDLPREAVPFFYSSASGARDFIWPGTFFGLPGPLPSLRLFALREGLNLLDYLSLACARRPDLAAGLRARLAGLAGADALRAFKTQLASLATGRSGS</sequence>
<keyword evidence="3" id="KW-0808">Transferase</keyword>
<gene>
    <name evidence="3" type="ORF">DFW101_0120</name>
</gene>
<dbReference type="CDD" id="cd03801">
    <property type="entry name" value="GT4_PimA-like"/>
    <property type="match status" value="1"/>
</dbReference>
<dbReference type="InterPro" id="IPR028098">
    <property type="entry name" value="Glyco_trans_4-like_N"/>
</dbReference>
<dbReference type="InterPro" id="IPR001296">
    <property type="entry name" value="Glyco_trans_1"/>
</dbReference>
<dbReference type="PANTHER" id="PTHR45947">
    <property type="entry name" value="SULFOQUINOVOSYL TRANSFERASE SQD2"/>
    <property type="match status" value="1"/>
</dbReference>
<evidence type="ECO:0000259" key="2">
    <source>
        <dbReference type="Pfam" id="PF13439"/>
    </source>
</evidence>
<dbReference type="Pfam" id="PF13439">
    <property type="entry name" value="Glyco_transf_4"/>
    <property type="match status" value="1"/>
</dbReference>
<dbReference type="EMBL" id="CM001368">
    <property type="protein sequence ID" value="EHJ46137.1"/>
    <property type="molecule type" value="Genomic_DNA"/>
</dbReference>
<dbReference type="Proteomes" id="UP000004662">
    <property type="component" value="Chromosome"/>
</dbReference>
<dbReference type="GO" id="GO:0016758">
    <property type="term" value="F:hexosyltransferase activity"/>
    <property type="evidence" value="ECO:0007669"/>
    <property type="project" value="TreeGrafter"/>
</dbReference>
<organism evidence="3 4">
    <name type="scientific">Solidesulfovibrio carbinoliphilus subsp. oakridgensis</name>
    <dbReference type="NCBI Taxonomy" id="694327"/>
    <lineage>
        <taxon>Bacteria</taxon>
        <taxon>Pseudomonadati</taxon>
        <taxon>Thermodesulfobacteriota</taxon>
        <taxon>Desulfovibrionia</taxon>
        <taxon>Desulfovibrionales</taxon>
        <taxon>Desulfovibrionaceae</taxon>
        <taxon>Solidesulfovibrio</taxon>
    </lineage>
</organism>
<dbReference type="PANTHER" id="PTHR45947:SF3">
    <property type="entry name" value="SULFOQUINOVOSYL TRANSFERASE SQD2"/>
    <property type="match status" value="1"/>
</dbReference>
<feature type="domain" description="Glycosyl transferase family 1" evidence="1">
    <location>
        <begin position="190"/>
        <end position="345"/>
    </location>
</feature>
<accession>G7QCI1</accession>
<dbReference type="InterPro" id="IPR050194">
    <property type="entry name" value="Glycosyltransferase_grp1"/>
</dbReference>
<name>G7QCI1_9BACT</name>
<dbReference type="STRING" id="694327.DFW101_0120"/>
<keyword evidence="4" id="KW-1185">Reference proteome</keyword>
<dbReference type="OrthoDB" id="9803091at2"/>
<evidence type="ECO:0000313" key="4">
    <source>
        <dbReference type="Proteomes" id="UP000004662"/>
    </source>
</evidence>
<dbReference type="AlphaFoldDB" id="G7QCI1"/>
<dbReference type="RefSeq" id="WP_009179595.1">
    <property type="nucleotide sequence ID" value="NZ_CM001368.1"/>
</dbReference>
<protein>
    <submittedName>
        <fullName evidence="3">Glycosyl transferase group 1</fullName>
    </submittedName>
</protein>
<dbReference type="HOGENOM" id="CLU_312782_0_0_7"/>
<dbReference type="SUPFAM" id="SSF53756">
    <property type="entry name" value="UDP-Glycosyltransferase/glycogen phosphorylase"/>
    <property type="match status" value="1"/>
</dbReference>
<dbReference type="eggNOG" id="COG0438">
    <property type="taxonomic scope" value="Bacteria"/>
</dbReference>